<reference evidence="2" key="1">
    <citation type="journal article" date="2023" name="G3 (Bethesda)">
        <title>A reference genome for the long-term kleptoplast-retaining sea slug Elysia crispata morphotype clarki.</title>
        <authorList>
            <person name="Eastman K.E."/>
            <person name="Pendleton A.L."/>
            <person name="Shaikh M.A."/>
            <person name="Suttiyut T."/>
            <person name="Ogas R."/>
            <person name="Tomko P."/>
            <person name="Gavelis G."/>
            <person name="Widhalm J.R."/>
            <person name="Wisecaver J.H."/>
        </authorList>
    </citation>
    <scope>NUCLEOTIDE SEQUENCE</scope>
    <source>
        <strain evidence="2">ECLA1</strain>
    </source>
</reference>
<sequence length="86" mass="9543">MYLKRRDLARSCLTELNRQVDRQKDSHQEIRGRKEEVGRGWEEGMEGGMGALNHGYRQEVTHLAVASLPSGSAGSPSAQVYAVLSE</sequence>
<evidence type="ECO:0000313" key="3">
    <source>
        <dbReference type="Proteomes" id="UP001283361"/>
    </source>
</evidence>
<dbReference type="AlphaFoldDB" id="A0AAE0ZXM4"/>
<evidence type="ECO:0000313" key="2">
    <source>
        <dbReference type="EMBL" id="KAK3776856.1"/>
    </source>
</evidence>
<name>A0AAE0ZXM4_9GAST</name>
<keyword evidence="3" id="KW-1185">Reference proteome</keyword>
<dbReference type="EMBL" id="JAWDGP010003173">
    <property type="protein sequence ID" value="KAK3776856.1"/>
    <property type="molecule type" value="Genomic_DNA"/>
</dbReference>
<feature type="compositionally biased region" description="Basic and acidic residues" evidence="1">
    <location>
        <begin position="20"/>
        <end position="42"/>
    </location>
</feature>
<evidence type="ECO:0000256" key="1">
    <source>
        <dbReference type="SAM" id="MobiDB-lite"/>
    </source>
</evidence>
<accession>A0AAE0ZXM4</accession>
<proteinExistence type="predicted"/>
<feature type="region of interest" description="Disordered" evidence="1">
    <location>
        <begin position="20"/>
        <end position="52"/>
    </location>
</feature>
<dbReference type="Proteomes" id="UP001283361">
    <property type="component" value="Unassembled WGS sequence"/>
</dbReference>
<gene>
    <name evidence="2" type="ORF">RRG08_024630</name>
</gene>
<organism evidence="2 3">
    <name type="scientific">Elysia crispata</name>
    <name type="common">lettuce slug</name>
    <dbReference type="NCBI Taxonomy" id="231223"/>
    <lineage>
        <taxon>Eukaryota</taxon>
        <taxon>Metazoa</taxon>
        <taxon>Spiralia</taxon>
        <taxon>Lophotrochozoa</taxon>
        <taxon>Mollusca</taxon>
        <taxon>Gastropoda</taxon>
        <taxon>Heterobranchia</taxon>
        <taxon>Euthyneura</taxon>
        <taxon>Panpulmonata</taxon>
        <taxon>Sacoglossa</taxon>
        <taxon>Placobranchoidea</taxon>
        <taxon>Plakobranchidae</taxon>
        <taxon>Elysia</taxon>
    </lineage>
</organism>
<protein>
    <submittedName>
        <fullName evidence="2">Uncharacterized protein</fullName>
    </submittedName>
</protein>
<comment type="caution">
    <text evidence="2">The sequence shown here is derived from an EMBL/GenBank/DDBJ whole genome shotgun (WGS) entry which is preliminary data.</text>
</comment>